<evidence type="ECO:0000256" key="2">
    <source>
        <dbReference type="ARBA" id="ARBA00022490"/>
    </source>
</evidence>
<evidence type="ECO:0000256" key="1">
    <source>
        <dbReference type="ARBA" id="ARBA00008482"/>
    </source>
</evidence>
<evidence type="ECO:0000256" key="5">
    <source>
        <dbReference type="HAMAP-Rule" id="MF_03012"/>
    </source>
</evidence>
<dbReference type="InterPro" id="IPR027528">
    <property type="entry name" value="eIF3m"/>
</dbReference>
<dbReference type="Pfam" id="PF18005">
    <property type="entry name" value="eIF3m_C_helix"/>
    <property type="match status" value="1"/>
</dbReference>
<dbReference type="GO" id="GO:0016282">
    <property type="term" value="C:eukaryotic 43S preinitiation complex"/>
    <property type="evidence" value="ECO:0007669"/>
    <property type="project" value="UniProtKB-UniRule"/>
</dbReference>
<evidence type="ECO:0000313" key="7">
    <source>
        <dbReference type="EMBL" id="KAK7602229.1"/>
    </source>
</evidence>
<keyword evidence="4 5" id="KW-0648">Protein biosynthesis</keyword>
<feature type="domain" description="PCI" evidence="6">
    <location>
        <begin position="177"/>
        <end position="336"/>
    </location>
</feature>
<organism evidence="7 8">
    <name type="scientific">Parthenolecanium corni</name>
    <dbReference type="NCBI Taxonomy" id="536013"/>
    <lineage>
        <taxon>Eukaryota</taxon>
        <taxon>Metazoa</taxon>
        <taxon>Ecdysozoa</taxon>
        <taxon>Arthropoda</taxon>
        <taxon>Hexapoda</taxon>
        <taxon>Insecta</taxon>
        <taxon>Pterygota</taxon>
        <taxon>Neoptera</taxon>
        <taxon>Paraneoptera</taxon>
        <taxon>Hemiptera</taxon>
        <taxon>Sternorrhyncha</taxon>
        <taxon>Coccoidea</taxon>
        <taxon>Coccidae</taxon>
        <taxon>Parthenolecanium</taxon>
    </lineage>
</organism>
<protein>
    <recommendedName>
        <fullName evidence="5">Eukaryotic translation initiation factor 3 subunit M</fullName>
        <shortName evidence="5">eIF3m</shortName>
    </recommendedName>
</protein>
<accession>A0AAN9TN65</accession>
<dbReference type="GO" id="GO:0033290">
    <property type="term" value="C:eukaryotic 48S preinitiation complex"/>
    <property type="evidence" value="ECO:0007669"/>
    <property type="project" value="UniProtKB-UniRule"/>
</dbReference>
<keyword evidence="2 5" id="KW-0963">Cytoplasm</keyword>
<dbReference type="PANTHER" id="PTHR15350:SF2">
    <property type="entry name" value="EUKARYOTIC TRANSLATION INITIATION FACTOR 3 SUBUNIT M"/>
    <property type="match status" value="1"/>
</dbReference>
<proteinExistence type="inferred from homology"/>
<keyword evidence="3 5" id="KW-0396">Initiation factor</keyword>
<dbReference type="Proteomes" id="UP001367676">
    <property type="component" value="Unassembled WGS sequence"/>
</dbReference>
<comment type="similarity">
    <text evidence="5">Belongs to the eIF-3 subunit M family.</text>
</comment>
<evidence type="ECO:0000256" key="3">
    <source>
        <dbReference type="ARBA" id="ARBA00022540"/>
    </source>
</evidence>
<dbReference type="PANTHER" id="PTHR15350">
    <property type="entry name" value="COP9 SIGNALOSOME COMPLEX SUBUNIT 7/DENDRITIC CELL PROTEIN GA17"/>
    <property type="match status" value="1"/>
</dbReference>
<dbReference type="SMART" id="SM00088">
    <property type="entry name" value="PINT"/>
    <property type="match status" value="1"/>
</dbReference>
<dbReference type="Pfam" id="PF01399">
    <property type="entry name" value="PCI"/>
    <property type="match status" value="1"/>
</dbReference>
<dbReference type="GO" id="GO:0003743">
    <property type="term" value="F:translation initiation factor activity"/>
    <property type="evidence" value="ECO:0007669"/>
    <property type="project" value="UniProtKB-UniRule"/>
</dbReference>
<comment type="function">
    <text evidence="5">Component of the eukaryotic translation initiation factor 3 (eIF-3) complex, which is involved in protein synthesis of a specialized repertoire of mRNAs and, together with other initiation factors, stimulates binding of mRNA and methionyl-tRNAi to the 40S ribosome. The eIF-3 complex specifically targets and initiates translation of a subset of mRNAs involved in cell proliferation.</text>
</comment>
<evidence type="ECO:0000256" key="4">
    <source>
        <dbReference type="ARBA" id="ARBA00022917"/>
    </source>
</evidence>
<evidence type="ECO:0000259" key="6">
    <source>
        <dbReference type="PROSITE" id="PS50250"/>
    </source>
</evidence>
<dbReference type="GO" id="GO:0001732">
    <property type="term" value="P:formation of cytoplasmic translation initiation complex"/>
    <property type="evidence" value="ECO:0007669"/>
    <property type="project" value="UniProtKB-UniRule"/>
</dbReference>
<dbReference type="HAMAP" id="MF_03012">
    <property type="entry name" value="eIF3m"/>
    <property type="match status" value="1"/>
</dbReference>
<comment type="caution">
    <text evidence="7">The sequence shown here is derived from an EMBL/GenBank/DDBJ whole genome shotgun (WGS) entry which is preliminary data.</text>
</comment>
<dbReference type="InterPro" id="IPR000717">
    <property type="entry name" value="PCI_dom"/>
</dbReference>
<name>A0AAN9TN65_9HEMI</name>
<dbReference type="InterPro" id="IPR045237">
    <property type="entry name" value="COPS7/eIF3m"/>
</dbReference>
<dbReference type="InterPro" id="IPR040750">
    <property type="entry name" value="eIF3m_C_helix"/>
</dbReference>
<evidence type="ECO:0000313" key="8">
    <source>
        <dbReference type="Proteomes" id="UP001367676"/>
    </source>
</evidence>
<sequence>MIFIDLTLEDQVGELKSYFKRLGSSISEEKSEKLDDDLRQVIDVCELCFNEPNEADVEMVLNDIVSVLVVIPPSETTTTLIQTFVEKLSKLSAEKNGAVCLKVLWVLFQSLEKKNPIRYHIYYHLVLIAQRVDMVRLIFKDVKQLKEHFSEIRLSDEQTQRLLRALHEALRGKHSDVAAKVMIELLSTYTDENASLAKKDARNCIVTALADPNMFLLDPLLSLKPISFLKGDLVYELLNIFIKEKYSKYVSFYQANKDFVSGLGLNHTQNQKKMRLLTFMQLAENSSEIAFETIHKELNIVENDVEAFIIEALKTKLVRARMDQTAKKVHISSTMHRTFDIPQWQQLRDILQSWKLNLNSIDESMKSLVEEPSNRAGFSAVPTV</sequence>
<dbReference type="GO" id="GO:0071541">
    <property type="term" value="C:eukaryotic translation initiation factor 3 complex, eIF3m"/>
    <property type="evidence" value="ECO:0007669"/>
    <property type="project" value="UniProtKB-UniRule"/>
</dbReference>
<comment type="similarity">
    <text evidence="1">Belongs to the CSN7/EIF3M family. CSN7 subfamily.</text>
</comment>
<comment type="subunit">
    <text evidence="5">Component of the eukaryotic translation initiation factor 3 (eIF-3) complex.</text>
</comment>
<dbReference type="AlphaFoldDB" id="A0AAN9TN65"/>
<dbReference type="EMBL" id="JBBCAQ010000010">
    <property type="protein sequence ID" value="KAK7602229.1"/>
    <property type="molecule type" value="Genomic_DNA"/>
</dbReference>
<comment type="subcellular location">
    <subcellularLocation>
        <location evidence="5">Cytoplasm</location>
    </subcellularLocation>
</comment>
<gene>
    <name evidence="7" type="ORF">V9T40_009670</name>
</gene>
<reference evidence="7 8" key="1">
    <citation type="submission" date="2024-03" db="EMBL/GenBank/DDBJ databases">
        <title>Adaptation during the transition from Ophiocordyceps entomopathogen to insect associate is accompanied by gene loss and intensified selection.</title>
        <authorList>
            <person name="Ward C.M."/>
            <person name="Onetto C.A."/>
            <person name="Borneman A.R."/>
        </authorList>
    </citation>
    <scope>NUCLEOTIDE SEQUENCE [LARGE SCALE GENOMIC DNA]</scope>
    <source>
        <strain evidence="7">AWRI1</strain>
        <tissue evidence="7">Single Adult Female</tissue>
    </source>
</reference>
<dbReference type="PROSITE" id="PS50250">
    <property type="entry name" value="PCI"/>
    <property type="match status" value="1"/>
</dbReference>
<keyword evidence="8" id="KW-1185">Reference proteome</keyword>